<evidence type="ECO:0000313" key="2">
    <source>
        <dbReference type="EMBL" id="WMV08884.1"/>
    </source>
</evidence>
<feature type="region of interest" description="Disordered" evidence="1">
    <location>
        <begin position="1"/>
        <end position="99"/>
    </location>
</feature>
<proteinExistence type="predicted"/>
<evidence type="ECO:0000313" key="3">
    <source>
        <dbReference type="Proteomes" id="UP001234989"/>
    </source>
</evidence>
<protein>
    <submittedName>
        <fullName evidence="2">Uncharacterized protein</fullName>
    </submittedName>
</protein>
<dbReference type="AlphaFoldDB" id="A0AAF0PVW1"/>
<name>A0AAF0PVW1_SOLVR</name>
<accession>A0AAF0PVW1</accession>
<dbReference type="Proteomes" id="UP001234989">
    <property type="component" value="Chromosome 1"/>
</dbReference>
<reference evidence="2" key="1">
    <citation type="submission" date="2023-08" db="EMBL/GenBank/DDBJ databases">
        <title>A de novo genome assembly of Solanum verrucosum Schlechtendal, a Mexican diploid species geographically isolated from the other diploid A-genome species in potato relatives.</title>
        <authorList>
            <person name="Hosaka K."/>
        </authorList>
    </citation>
    <scope>NUCLEOTIDE SEQUENCE</scope>
    <source>
        <tissue evidence="2">Young leaves</tissue>
    </source>
</reference>
<keyword evidence="3" id="KW-1185">Reference proteome</keyword>
<feature type="compositionally biased region" description="Low complexity" evidence="1">
    <location>
        <begin position="19"/>
        <end position="32"/>
    </location>
</feature>
<dbReference type="EMBL" id="CP133612">
    <property type="protein sequence ID" value="WMV08884.1"/>
    <property type="molecule type" value="Genomic_DNA"/>
</dbReference>
<organism evidence="2 3">
    <name type="scientific">Solanum verrucosum</name>
    <dbReference type="NCBI Taxonomy" id="315347"/>
    <lineage>
        <taxon>Eukaryota</taxon>
        <taxon>Viridiplantae</taxon>
        <taxon>Streptophyta</taxon>
        <taxon>Embryophyta</taxon>
        <taxon>Tracheophyta</taxon>
        <taxon>Spermatophyta</taxon>
        <taxon>Magnoliopsida</taxon>
        <taxon>eudicotyledons</taxon>
        <taxon>Gunneridae</taxon>
        <taxon>Pentapetalae</taxon>
        <taxon>asterids</taxon>
        <taxon>lamiids</taxon>
        <taxon>Solanales</taxon>
        <taxon>Solanaceae</taxon>
        <taxon>Solanoideae</taxon>
        <taxon>Solaneae</taxon>
        <taxon>Solanum</taxon>
    </lineage>
</organism>
<evidence type="ECO:0000256" key="1">
    <source>
        <dbReference type="SAM" id="MobiDB-lite"/>
    </source>
</evidence>
<sequence>MQEDQWQTQKKKNFIGYPQDNQRNHQNNQQNQVYKPVPHQNQTSKEQQKGIDSMIPTPQPHGSVAVPTPSVDPKVCQDNQSKDANNKQGIDSMLPTPQPHGSVAVLIPSVAHKVFHNKQSKDANNKQGIDSMLHQPHPINNCVVLSGSEKSGSGKGGNLLITLVVKKFHISMFLHAS</sequence>
<gene>
    <name evidence="2" type="ORF">MTR67_002269</name>
</gene>